<dbReference type="GO" id="GO:0000027">
    <property type="term" value="P:ribosomal large subunit assembly"/>
    <property type="evidence" value="ECO:0007669"/>
    <property type="project" value="InterPro"/>
</dbReference>
<dbReference type="FunFam" id="3.30.70.1730:FF:000005">
    <property type="entry name" value="Ribosome assembly factor mrt4"/>
    <property type="match status" value="1"/>
</dbReference>
<evidence type="ECO:0000256" key="1">
    <source>
        <dbReference type="ARBA" id="ARBA00004046"/>
    </source>
</evidence>
<dbReference type="EMBL" id="KB932201">
    <property type="protein sequence ID" value="KCV72874.1"/>
    <property type="molecule type" value="Genomic_DNA"/>
</dbReference>
<dbReference type="GO" id="GO:0030687">
    <property type="term" value="C:preribosome, large subunit precursor"/>
    <property type="evidence" value="ECO:0007669"/>
    <property type="project" value="TreeGrafter"/>
</dbReference>
<accession>A0A058ZES6</accession>
<dbReference type="PANTHER" id="PTHR45841">
    <property type="entry name" value="MRNA TURNOVER PROTEIN 4 MRTO4"/>
    <property type="match status" value="1"/>
</dbReference>
<dbReference type="GO" id="GO:0006364">
    <property type="term" value="P:rRNA processing"/>
    <property type="evidence" value="ECO:0007669"/>
    <property type="project" value="TreeGrafter"/>
</dbReference>
<keyword evidence="9" id="KW-1185">Reference proteome</keyword>
<dbReference type="GO" id="GO:0005737">
    <property type="term" value="C:cytoplasm"/>
    <property type="evidence" value="ECO:0007669"/>
    <property type="project" value="UniProtKB-SubCell"/>
</dbReference>
<evidence type="ECO:0000259" key="7">
    <source>
        <dbReference type="Pfam" id="PF17777"/>
    </source>
</evidence>
<dbReference type="Gene3D" id="3.30.70.1730">
    <property type="match status" value="1"/>
</dbReference>
<sequence>MARSRRAKLVSLTNTTKRGREQKENLITEIQEAIERFNNIYLFSVEHMRNTFLKDIRADLPDSRFFFGKNRVMSKAFGVALSDEPHPGLAEIGRRLVGNVGLLLTNRPHDEIVDYFATFSKTDYARAGAIASETIELSAGPVFRGINPVAHPMEPTLRQLGMPTSLVQGVVTLQRDFTICTKGQAITSEQSHLLKLLLVPLSEFRVTLLVHWIKPSAEQEDVDRASTFELLVSEDQMPETLRGLSATPEIASS</sequence>
<dbReference type="InterPro" id="IPR051742">
    <property type="entry name" value="Ribosome_Assembly_uL10"/>
</dbReference>
<proteinExistence type="inferred from homology"/>
<evidence type="ECO:0000256" key="6">
    <source>
        <dbReference type="RuleBase" id="RU364039"/>
    </source>
</evidence>
<dbReference type="Gene3D" id="3.90.105.20">
    <property type="match status" value="1"/>
</dbReference>
<dbReference type="FunFam" id="3.90.105.20:FF:000003">
    <property type="entry name" value="Ribosome assembly factor mrt4"/>
    <property type="match status" value="1"/>
</dbReference>
<dbReference type="GO" id="GO:0003723">
    <property type="term" value="F:RNA binding"/>
    <property type="evidence" value="ECO:0007669"/>
    <property type="project" value="TreeGrafter"/>
</dbReference>
<evidence type="ECO:0000256" key="2">
    <source>
        <dbReference type="ARBA" id="ARBA00008889"/>
    </source>
</evidence>
<comment type="function">
    <text evidence="1 6">Component of the ribosome assembly machinery. Nuclear paralog of the ribosomal protein P0, it binds pre-60S subunits at an early stage of assembly in the nucleolus, and is replaced by P0 in cytoplasmic pre-60S subunits and mature 80S ribosomes.</text>
</comment>
<keyword evidence="6" id="KW-0690">Ribosome biogenesis</keyword>
<dbReference type="PANTHER" id="PTHR45841:SF1">
    <property type="entry name" value="MRNA TURNOVER PROTEIN 4 HOMOLOG"/>
    <property type="match status" value="1"/>
</dbReference>
<dbReference type="Proteomes" id="UP000030693">
    <property type="component" value="Unassembled WGS sequence"/>
</dbReference>
<dbReference type="InterPro" id="IPR033867">
    <property type="entry name" value="Mrt4"/>
</dbReference>
<organism evidence="8">
    <name type="scientific">Fonticula alba</name>
    <name type="common">Slime mold</name>
    <dbReference type="NCBI Taxonomy" id="691883"/>
    <lineage>
        <taxon>Eukaryota</taxon>
        <taxon>Rotosphaerida</taxon>
        <taxon>Fonticulaceae</taxon>
        <taxon>Fonticula</taxon>
    </lineage>
</organism>
<evidence type="ECO:0000256" key="4">
    <source>
        <dbReference type="ARBA" id="ARBA00022490"/>
    </source>
</evidence>
<dbReference type="OrthoDB" id="10262308at2759"/>
<dbReference type="InterPro" id="IPR040637">
    <property type="entry name" value="Ribosomal_uL10-like_insert"/>
</dbReference>
<dbReference type="SUPFAM" id="SSF160369">
    <property type="entry name" value="Ribosomal protein L10-like"/>
    <property type="match status" value="1"/>
</dbReference>
<dbReference type="InterPro" id="IPR043141">
    <property type="entry name" value="Ribosomal_uL10-like_sf"/>
</dbReference>
<reference evidence="8" key="1">
    <citation type="submission" date="2013-04" db="EMBL/GenBank/DDBJ databases">
        <title>The Genome Sequence of Fonticula alba ATCC 38817.</title>
        <authorList>
            <consortium name="The Broad Institute Genomics Platform"/>
            <person name="Russ C."/>
            <person name="Cuomo C."/>
            <person name="Burger G."/>
            <person name="Gray M.W."/>
            <person name="Holland P.W.H."/>
            <person name="King N."/>
            <person name="Lang F.B.F."/>
            <person name="Roger A.J."/>
            <person name="Ruiz-Trillo I."/>
            <person name="Brown M."/>
            <person name="Walker B."/>
            <person name="Young S."/>
            <person name="Zeng Q."/>
            <person name="Gargeya S."/>
            <person name="Fitzgerald M."/>
            <person name="Haas B."/>
            <person name="Abouelleil A."/>
            <person name="Allen A.W."/>
            <person name="Alvarado L."/>
            <person name="Arachchi H.M."/>
            <person name="Berlin A.M."/>
            <person name="Chapman S.B."/>
            <person name="Gainer-Dewar J."/>
            <person name="Goldberg J."/>
            <person name="Griggs A."/>
            <person name="Gujja S."/>
            <person name="Hansen M."/>
            <person name="Howarth C."/>
            <person name="Imamovic A."/>
            <person name="Ireland A."/>
            <person name="Larimer J."/>
            <person name="McCowan C."/>
            <person name="Murphy C."/>
            <person name="Pearson M."/>
            <person name="Poon T.W."/>
            <person name="Priest M."/>
            <person name="Roberts A."/>
            <person name="Saif S."/>
            <person name="Shea T."/>
            <person name="Sisk P."/>
            <person name="Sykes S."/>
            <person name="Wortman J."/>
            <person name="Nusbaum C."/>
            <person name="Birren B."/>
        </authorList>
    </citation>
    <scope>NUCLEOTIDE SEQUENCE [LARGE SCALE GENOMIC DNA]</scope>
    <source>
        <strain evidence="8">ATCC 38817</strain>
    </source>
</reference>
<dbReference type="InterPro" id="IPR001790">
    <property type="entry name" value="Ribosomal_uL10"/>
</dbReference>
<evidence type="ECO:0000256" key="3">
    <source>
        <dbReference type="ARBA" id="ARBA00011117"/>
    </source>
</evidence>
<dbReference type="STRING" id="691883.A0A058ZES6"/>
<dbReference type="OMA" id="LEWAENY"/>
<dbReference type="GO" id="GO:0000956">
    <property type="term" value="P:nuclear-transcribed mRNA catabolic process"/>
    <property type="evidence" value="ECO:0007669"/>
    <property type="project" value="TreeGrafter"/>
</dbReference>
<dbReference type="AlphaFoldDB" id="A0A058ZES6"/>
<dbReference type="CDD" id="cd05796">
    <property type="entry name" value="Ribosomal_P0_like"/>
    <property type="match status" value="1"/>
</dbReference>
<evidence type="ECO:0000313" key="8">
    <source>
        <dbReference type="EMBL" id="KCV72874.1"/>
    </source>
</evidence>
<keyword evidence="5 6" id="KW-0539">Nucleus</keyword>
<dbReference type="GeneID" id="20525170"/>
<dbReference type="RefSeq" id="XP_009492575.1">
    <property type="nucleotide sequence ID" value="XM_009494300.1"/>
</dbReference>
<feature type="domain" description="Large ribosomal subunit protein uL10-like insertion" evidence="7">
    <location>
        <begin position="125"/>
        <end position="198"/>
    </location>
</feature>
<dbReference type="InterPro" id="IPR043164">
    <property type="entry name" value="Ribosomal_uL10-like_insert_sf"/>
</dbReference>
<dbReference type="eggNOG" id="KOG0816">
    <property type="taxonomic scope" value="Eukaryota"/>
</dbReference>
<dbReference type="Pfam" id="PF00466">
    <property type="entry name" value="Ribosomal_L10"/>
    <property type="match status" value="1"/>
</dbReference>
<keyword evidence="4 6" id="KW-0963">Cytoplasm</keyword>
<gene>
    <name evidence="8" type="ORF">H696_00445</name>
</gene>
<dbReference type="GO" id="GO:0005730">
    <property type="term" value="C:nucleolus"/>
    <property type="evidence" value="ECO:0007669"/>
    <property type="project" value="UniProtKB-SubCell"/>
</dbReference>
<name>A0A058ZES6_FONAL</name>
<protein>
    <recommendedName>
        <fullName evidence="6">Ribosome assembly factor mrt4</fullName>
    </recommendedName>
</protein>
<comment type="subcellular location">
    <subcellularLocation>
        <location evidence="6">Cytoplasm</location>
    </subcellularLocation>
    <subcellularLocation>
        <location evidence="6">Nucleus</location>
        <location evidence="6">Nucleolus</location>
    </subcellularLocation>
</comment>
<evidence type="ECO:0000256" key="5">
    <source>
        <dbReference type="ARBA" id="ARBA00023242"/>
    </source>
</evidence>
<comment type="subunit">
    <text evidence="3 6">Associates with the pre-60S ribosomal particle.</text>
</comment>
<dbReference type="Pfam" id="PF17777">
    <property type="entry name" value="RL10P_insert"/>
    <property type="match status" value="1"/>
</dbReference>
<comment type="similarity">
    <text evidence="2 6">Belongs to the universal ribosomal protein uL10 family.</text>
</comment>
<evidence type="ECO:0000313" key="9">
    <source>
        <dbReference type="Proteomes" id="UP000030693"/>
    </source>
</evidence>